<dbReference type="SUPFAM" id="SSF46785">
    <property type="entry name" value="Winged helix' DNA-binding domain"/>
    <property type="match status" value="1"/>
</dbReference>
<evidence type="ECO:0000256" key="2">
    <source>
        <dbReference type="ARBA" id="ARBA00023015"/>
    </source>
</evidence>
<dbReference type="CDD" id="cd08411">
    <property type="entry name" value="PBP2_OxyR"/>
    <property type="match status" value="1"/>
</dbReference>
<dbReference type="Pfam" id="PF00126">
    <property type="entry name" value="HTH_1"/>
    <property type="match status" value="1"/>
</dbReference>
<keyword evidence="4" id="KW-0010">Activator</keyword>
<gene>
    <name evidence="7" type="ORF">J2T55_001620</name>
</gene>
<feature type="domain" description="HTH lysR-type" evidence="6">
    <location>
        <begin position="1"/>
        <end position="58"/>
    </location>
</feature>
<dbReference type="SUPFAM" id="SSF53850">
    <property type="entry name" value="Periplasmic binding protein-like II"/>
    <property type="match status" value="1"/>
</dbReference>
<evidence type="ECO:0000313" key="8">
    <source>
        <dbReference type="Proteomes" id="UP001204445"/>
    </source>
</evidence>
<dbReference type="GO" id="GO:0003677">
    <property type="term" value="F:DNA binding"/>
    <property type="evidence" value="ECO:0007669"/>
    <property type="project" value="UniProtKB-KW"/>
</dbReference>
<keyword evidence="8" id="KW-1185">Reference proteome</keyword>
<accession>A0AAE3HJP3</accession>
<comment type="caution">
    <text evidence="7">The sequence shown here is derived from an EMBL/GenBank/DDBJ whole genome shotgun (WGS) entry which is preliminary data.</text>
</comment>
<dbReference type="PRINTS" id="PR00039">
    <property type="entry name" value="HTHLYSR"/>
</dbReference>
<comment type="similarity">
    <text evidence="1">Belongs to the LysR transcriptional regulatory family.</text>
</comment>
<evidence type="ECO:0000256" key="3">
    <source>
        <dbReference type="ARBA" id="ARBA00023125"/>
    </source>
</evidence>
<reference evidence="7" key="1">
    <citation type="submission" date="2022-08" db="EMBL/GenBank/DDBJ databases">
        <title>Genomic Encyclopedia of Type Strains, Phase III (KMG-III): the genomes of soil and plant-associated and newly described type strains.</title>
        <authorList>
            <person name="Whitman W."/>
        </authorList>
    </citation>
    <scope>NUCLEOTIDE SEQUENCE</scope>
    <source>
        <strain evidence="7">HMT 1</strain>
    </source>
</reference>
<dbReference type="GO" id="GO:0032993">
    <property type="term" value="C:protein-DNA complex"/>
    <property type="evidence" value="ECO:0007669"/>
    <property type="project" value="TreeGrafter"/>
</dbReference>
<dbReference type="AlphaFoldDB" id="A0AAE3HJP3"/>
<protein>
    <submittedName>
        <fullName evidence="7">LysR family hydrogen peroxide-inducible transcriptional activator</fullName>
    </submittedName>
</protein>
<evidence type="ECO:0000313" key="7">
    <source>
        <dbReference type="EMBL" id="MCS3903591.1"/>
    </source>
</evidence>
<evidence type="ECO:0000256" key="1">
    <source>
        <dbReference type="ARBA" id="ARBA00009437"/>
    </source>
</evidence>
<dbReference type="InterPro" id="IPR036390">
    <property type="entry name" value="WH_DNA-bd_sf"/>
</dbReference>
<dbReference type="FunFam" id="1.10.10.10:FF:000001">
    <property type="entry name" value="LysR family transcriptional regulator"/>
    <property type="match status" value="1"/>
</dbReference>
<keyword evidence="2" id="KW-0805">Transcription regulation</keyword>
<keyword evidence="3" id="KW-0238">DNA-binding</keyword>
<evidence type="ECO:0000256" key="4">
    <source>
        <dbReference type="ARBA" id="ARBA00023159"/>
    </source>
</evidence>
<dbReference type="PANTHER" id="PTHR30346:SF26">
    <property type="entry name" value="HYDROGEN PEROXIDE-INDUCIBLE GENES ACTIVATOR"/>
    <property type="match status" value="1"/>
</dbReference>
<name>A0AAE3HJP3_9GAMM</name>
<dbReference type="GO" id="GO:0003700">
    <property type="term" value="F:DNA-binding transcription factor activity"/>
    <property type="evidence" value="ECO:0007669"/>
    <property type="project" value="InterPro"/>
</dbReference>
<evidence type="ECO:0000256" key="5">
    <source>
        <dbReference type="ARBA" id="ARBA00023163"/>
    </source>
</evidence>
<dbReference type="Gene3D" id="1.10.10.10">
    <property type="entry name" value="Winged helix-like DNA-binding domain superfamily/Winged helix DNA-binding domain"/>
    <property type="match status" value="1"/>
</dbReference>
<dbReference type="Proteomes" id="UP001204445">
    <property type="component" value="Unassembled WGS sequence"/>
</dbReference>
<evidence type="ECO:0000259" key="6">
    <source>
        <dbReference type="PROSITE" id="PS50931"/>
    </source>
</evidence>
<dbReference type="InterPro" id="IPR005119">
    <property type="entry name" value="LysR_subst-bd"/>
</dbReference>
<sequence length="325" mass="35657">MTLTELRYIVAVARELHFGRAAEACHVSQPTLSVAIKKLEEELGIKLFERRQHDVSITPVGQRVVEQARVVLEESETIRHLAQEGRDDLKGQLRLGVIYTIGPYLLPKLIPLLHEQAPELKLLIEEHFTEQLTEKLRAGELDVIIISLPFNVSGLVTRPMYREPFVVALPSKHNLARKKRIQAQDLSEETLLLLAAGNCFREQVVNVCPGCVGNYNSDSSIQKTLESSSIETIRHMVGSGAGVTVLPCTSATKGSDLQGLLEFRPFAEPCPYRDVAIAYRKTYPRTRVIDVVSDAIRATGLSGVTPLDDAGVVAGTETAPASSAS</sequence>
<dbReference type="Gene3D" id="3.40.190.10">
    <property type="entry name" value="Periplasmic binding protein-like II"/>
    <property type="match status" value="2"/>
</dbReference>
<dbReference type="InterPro" id="IPR000847">
    <property type="entry name" value="LysR_HTH_N"/>
</dbReference>
<dbReference type="EMBL" id="JANUCT010000010">
    <property type="protein sequence ID" value="MCS3903591.1"/>
    <property type="molecule type" value="Genomic_DNA"/>
</dbReference>
<dbReference type="RefSeq" id="WP_259055462.1">
    <property type="nucleotide sequence ID" value="NZ_JANUCT010000010.1"/>
</dbReference>
<dbReference type="Pfam" id="PF03466">
    <property type="entry name" value="LysR_substrate"/>
    <property type="match status" value="1"/>
</dbReference>
<proteinExistence type="inferred from homology"/>
<organism evidence="7 8">
    <name type="scientific">Methylohalomonas lacus</name>
    <dbReference type="NCBI Taxonomy" id="398773"/>
    <lineage>
        <taxon>Bacteria</taxon>
        <taxon>Pseudomonadati</taxon>
        <taxon>Pseudomonadota</taxon>
        <taxon>Gammaproteobacteria</taxon>
        <taxon>Methylohalomonadales</taxon>
        <taxon>Methylohalomonadaceae</taxon>
        <taxon>Methylohalomonas</taxon>
    </lineage>
</organism>
<dbReference type="PROSITE" id="PS50931">
    <property type="entry name" value="HTH_LYSR"/>
    <property type="match status" value="1"/>
</dbReference>
<keyword evidence="5" id="KW-0804">Transcription</keyword>
<dbReference type="PANTHER" id="PTHR30346">
    <property type="entry name" value="TRANSCRIPTIONAL DUAL REGULATOR HCAR-RELATED"/>
    <property type="match status" value="1"/>
</dbReference>
<dbReference type="InterPro" id="IPR036388">
    <property type="entry name" value="WH-like_DNA-bd_sf"/>
</dbReference>